<dbReference type="SUPFAM" id="SSF47336">
    <property type="entry name" value="ACP-like"/>
    <property type="match status" value="1"/>
</dbReference>
<dbReference type="Pfam" id="PF00698">
    <property type="entry name" value="Acyl_transf_1"/>
    <property type="match status" value="1"/>
</dbReference>
<dbReference type="SMART" id="SM00827">
    <property type="entry name" value="PKS_AT"/>
    <property type="match status" value="1"/>
</dbReference>
<organism evidence="8 9">
    <name type="scientific">Streptomyces tsukubensis</name>
    <dbReference type="NCBI Taxonomy" id="83656"/>
    <lineage>
        <taxon>Bacteria</taxon>
        <taxon>Bacillati</taxon>
        <taxon>Actinomycetota</taxon>
        <taxon>Actinomycetes</taxon>
        <taxon>Kitasatosporales</taxon>
        <taxon>Streptomycetaceae</taxon>
        <taxon>Streptomyces</taxon>
    </lineage>
</organism>
<dbReference type="InterPro" id="IPR006162">
    <property type="entry name" value="Ppantetheine_attach_site"/>
</dbReference>
<protein>
    <recommendedName>
        <fullName evidence="7">Carrier domain-containing protein</fullName>
    </recommendedName>
</protein>
<dbReference type="GO" id="GO:0017000">
    <property type="term" value="P:antibiotic biosynthetic process"/>
    <property type="evidence" value="ECO:0007669"/>
    <property type="project" value="UniProtKB-KW"/>
</dbReference>
<dbReference type="FunFam" id="1.10.1200.10:FF:000007">
    <property type="entry name" value="Probable polyketide synthase pks17"/>
    <property type="match status" value="1"/>
</dbReference>
<dbReference type="InterPro" id="IPR036291">
    <property type="entry name" value="NAD(P)-bd_dom_sf"/>
</dbReference>
<dbReference type="GO" id="GO:0004312">
    <property type="term" value="F:fatty acid synthase activity"/>
    <property type="evidence" value="ECO:0007669"/>
    <property type="project" value="TreeGrafter"/>
</dbReference>
<dbReference type="Gene3D" id="3.40.366.10">
    <property type="entry name" value="Malonyl-Coenzyme A Acyl Carrier Protein, domain 2"/>
    <property type="match status" value="1"/>
</dbReference>
<keyword evidence="5" id="KW-0511">Multifunctional enzyme</keyword>
<keyword evidence="1" id="KW-0596">Phosphopantetheine</keyword>
<dbReference type="InterPro" id="IPR016035">
    <property type="entry name" value="Acyl_Trfase/lysoPLipase"/>
</dbReference>
<dbReference type="PANTHER" id="PTHR43775">
    <property type="entry name" value="FATTY ACID SYNTHASE"/>
    <property type="match status" value="1"/>
</dbReference>
<dbReference type="SUPFAM" id="SSF51735">
    <property type="entry name" value="NAD(P)-binding Rossmann-fold domains"/>
    <property type="match status" value="2"/>
</dbReference>
<proteinExistence type="predicted"/>
<dbReference type="Proteomes" id="UP000190539">
    <property type="component" value="Unassembled WGS sequence"/>
</dbReference>
<dbReference type="SUPFAM" id="SSF55048">
    <property type="entry name" value="Probable ACP-binding domain of malonyl-CoA ACP transacylase"/>
    <property type="match status" value="1"/>
</dbReference>
<dbReference type="InterPro" id="IPR009081">
    <property type="entry name" value="PP-bd_ACP"/>
</dbReference>
<dbReference type="InterPro" id="IPR050091">
    <property type="entry name" value="PKS_NRPS_Biosynth_Enz"/>
</dbReference>
<gene>
    <name evidence="8" type="ORF">B1H18_34615</name>
</gene>
<dbReference type="InterPro" id="IPR057326">
    <property type="entry name" value="KR_dom"/>
</dbReference>
<dbReference type="InterPro" id="IPR016039">
    <property type="entry name" value="Thiolase-like"/>
</dbReference>
<dbReference type="InterPro" id="IPR032821">
    <property type="entry name" value="PKS_assoc"/>
</dbReference>
<evidence type="ECO:0000256" key="3">
    <source>
        <dbReference type="ARBA" id="ARBA00022679"/>
    </source>
</evidence>
<dbReference type="CDD" id="cd08952">
    <property type="entry name" value="KR_1_SDR_x"/>
    <property type="match status" value="1"/>
</dbReference>
<evidence type="ECO:0000313" key="8">
    <source>
        <dbReference type="EMBL" id="OON71207.1"/>
    </source>
</evidence>
<dbReference type="Pfam" id="PF18369">
    <property type="entry name" value="PKS_DE"/>
    <property type="match status" value="1"/>
</dbReference>
<keyword evidence="9" id="KW-1185">Reference proteome</keyword>
<dbReference type="EMBL" id="MVFC01000076">
    <property type="protein sequence ID" value="OON71207.1"/>
    <property type="molecule type" value="Genomic_DNA"/>
</dbReference>
<evidence type="ECO:0000256" key="5">
    <source>
        <dbReference type="ARBA" id="ARBA00023268"/>
    </source>
</evidence>
<dbReference type="InterPro" id="IPR036736">
    <property type="entry name" value="ACP-like_sf"/>
</dbReference>
<dbReference type="SMART" id="SM00822">
    <property type="entry name" value="PKS_KR"/>
    <property type="match status" value="1"/>
</dbReference>
<dbReference type="SUPFAM" id="SSF53901">
    <property type="entry name" value="Thiolase-like"/>
    <property type="match status" value="1"/>
</dbReference>
<keyword evidence="6" id="KW-0012">Acyltransferase</keyword>
<dbReference type="PROSITE" id="PS00012">
    <property type="entry name" value="PHOSPHOPANTETHEINE"/>
    <property type="match status" value="1"/>
</dbReference>
<dbReference type="Pfam" id="PF00550">
    <property type="entry name" value="PP-binding"/>
    <property type="match status" value="1"/>
</dbReference>
<dbReference type="PANTHER" id="PTHR43775:SF51">
    <property type="entry name" value="INACTIVE PHENOLPHTHIOCEROL SYNTHESIS POLYKETIDE SYNTHASE TYPE I PKS1-RELATED"/>
    <property type="match status" value="1"/>
</dbReference>
<dbReference type="PROSITE" id="PS50075">
    <property type="entry name" value="CARRIER"/>
    <property type="match status" value="1"/>
</dbReference>
<evidence type="ECO:0000256" key="1">
    <source>
        <dbReference type="ARBA" id="ARBA00022450"/>
    </source>
</evidence>
<evidence type="ECO:0000256" key="2">
    <source>
        <dbReference type="ARBA" id="ARBA00022553"/>
    </source>
</evidence>
<dbReference type="Gene3D" id="3.40.47.10">
    <property type="match status" value="1"/>
</dbReference>
<dbReference type="AlphaFoldDB" id="A0A1V3ZZD7"/>
<accession>A0A1V3ZZD7</accession>
<dbReference type="InterPro" id="IPR041618">
    <property type="entry name" value="PKS_DE"/>
</dbReference>
<dbReference type="InterPro" id="IPR001227">
    <property type="entry name" value="Ac_transferase_dom_sf"/>
</dbReference>
<keyword evidence="4" id="KW-0045">Antibiotic biosynthesis</keyword>
<dbReference type="Gene3D" id="3.40.50.720">
    <property type="entry name" value="NAD(P)-binding Rossmann-like Domain"/>
    <property type="match status" value="1"/>
</dbReference>
<dbReference type="InterPro" id="IPR014043">
    <property type="entry name" value="Acyl_transferase_dom"/>
</dbReference>
<keyword evidence="2" id="KW-0597">Phosphoprotein</keyword>
<evidence type="ECO:0000256" key="6">
    <source>
        <dbReference type="ARBA" id="ARBA00023315"/>
    </source>
</evidence>
<evidence type="ECO:0000259" key="7">
    <source>
        <dbReference type="PROSITE" id="PS50075"/>
    </source>
</evidence>
<dbReference type="SMART" id="SM00823">
    <property type="entry name" value="PKS_PP"/>
    <property type="match status" value="1"/>
</dbReference>
<dbReference type="Gene3D" id="1.10.1200.10">
    <property type="entry name" value="ACP-like"/>
    <property type="match status" value="1"/>
</dbReference>
<dbReference type="FunFam" id="3.40.366.10:FF:000002">
    <property type="entry name" value="Probable polyketide synthase 2"/>
    <property type="match status" value="1"/>
</dbReference>
<dbReference type="STRING" id="83656.B1H18_34615"/>
<dbReference type="Pfam" id="PF16197">
    <property type="entry name" value="KAsynt_C_assoc"/>
    <property type="match status" value="1"/>
</dbReference>
<dbReference type="InterPro" id="IPR020806">
    <property type="entry name" value="PKS_PP-bd"/>
</dbReference>
<dbReference type="GO" id="GO:0031177">
    <property type="term" value="F:phosphopantetheine binding"/>
    <property type="evidence" value="ECO:0007669"/>
    <property type="project" value="InterPro"/>
</dbReference>
<comment type="caution">
    <text evidence="8">The sequence shown here is derived from an EMBL/GenBank/DDBJ whole genome shotgun (WGS) entry which is preliminary data.</text>
</comment>
<feature type="domain" description="Carrier" evidence="7">
    <location>
        <begin position="1096"/>
        <end position="1171"/>
    </location>
</feature>
<dbReference type="InterPro" id="IPR013968">
    <property type="entry name" value="PKS_KR"/>
</dbReference>
<evidence type="ECO:0000256" key="4">
    <source>
        <dbReference type="ARBA" id="ARBA00023194"/>
    </source>
</evidence>
<name>A0A1V3ZZD7_9ACTN</name>
<reference evidence="8 9" key="1">
    <citation type="submission" date="2017-02" db="EMBL/GenBank/DDBJ databases">
        <title>Draft Genome Sequence of Streptomyces tsukubaensis F601, a Producer of the immunosuppressant tacrolimus FK506.</title>
        <authorList>
            <person name="Zong G."/>
            <person name="Zhong C."/>
            <person name="Fu J."/>
            <person name="Qin R."/>
            <person name="Cao G."/>
        </authorList>
    </citation>
    <scope>NUCLEOTIDE SEQUENCE [LARGE SCALE GENOMIC DNA]</scope>
    <source>
        <strain evidence="8 9">F601</strain>
    </source>
</reference>
<sequence>MAGVIKMVMAMRHGVLPRTLHVDVPSRHVDWSSGSVELLTRERAWPRGDRPRRAGVSAFGISGTNAHVILEEAPLPDTAPASGRPLPTSPLPVVLSAMTEEGLRAQARRLHRALEHTQEPNLADLAFSQATCRSPLGHRAAVLAHHIDDLRQGVAALESGDPRANVVTGTIESRGRTAVLFTGQGAQHVGMGQELYDAFPVFAQALDGVCSAFDPHLDRPLREVMWTDAGLLDRTAYTQAGLFALEVALFRLAESWGVKADHLIGHSIGEVVAAHVSAVLTLEDAVALVAARGRLMQALPSGGAMVAVQATEEEVLPLLTDRVSVAAVNGPTSVVISGDEDATRRIAGLFQDQGRRIKRLRVSHAFHSPRMEPMLDEFRRAVENLEFAAPKVAVISNITGEPATAEQLCSPEYWVRHVREAVRFHDGMRTLEAEGVGTFLELGPDAVLSAMGEDCLSATGTGGAVIPVLRAGLPEVTCLAAAVAHLHTRGVRVDWHAYLQRYRPRWVDLPTYAFQRQRYWIDDKGSSDAPGGPVAAYQTRFWEAVENEDLQALASELGVGAEHQRTALSTALPQLSAWYRRRRELVSVEGLRYRDSWQPARVQHAEAAPGRWLLITSVTAPVAETVRALTGAMHSRGIQAATLAVDVAAADRARLCEDVRAAFAEGPPVTGVVSLLPLDESPHPEHPSIPAALAATMVLTQALNDADVESALWSLTRGAVTTGRGDPLDHPVQAHVWGFGRAVRAEQPDRWSGTIDLPGEMDAQNWDRLVDALSGAHTEDQLALRPTGLFVRRLVRAHSGSSPGTGWKPEGTVLVTGGTGAVGAHVARWLAKAGAPHLLLAGRRGPDAPGAAALEAELRAWGSRVSVVACDVADRDALAAMLGDIPEDLPLTAVLHAAGAIDDGITDFLTTESLARTLRPKARAARNLHELTRNMDLSAFVLFSSISGSLGSAGQANYAAANAYLDALAEHRKALDLPATSIAWGAWDGGGLATGTEAAADQLRHTGVLAMAPDLAVRALQQALDLRETCLVVANVDWDRFAQSAAAAGRPSSSIAELTEVRQDDWSDPARANAGPAGSTGVRARLAELPESEQHEMLLDLVRGHAAAVLGHDTQQAVHADRVFRDLGFDSLGAVQLRNRLRAAVGTSLPTAVLFDHPTPRALADHLHRELGLAGADRSLAHLERLEADLVGQELSDEASASMVARLETLLARLTGAPERGDAATELTTATPEELFDYIDKKIRRS</sequence>
<evidence type="ECO:0000313" key="9">
    <source>
        <dbReference type="Proteomes" id="UP000190539"/>
    </source>
</evidence>
<dbReference type="Pfam" id="PF08659">
    <property type="entry name" value="KR"/>
    <property type="match status" value="1"/>
</dbReference>
<keyword evidence="3" id="KW-0808">Transferase</keyword>
<dbReference type="SMART" id="SM01294">
    <property type="entry name" value="PKS_PP_betabranch"/>
    <property type="match status" value="1"/>
</dbReference>
<dbReference type="GO" id="GO:0006633">
    <property type="term" value="P:fatty acid biosynthetic process"/>
    <property type="evidence" value="ECO:0007669"/>
    <property type="project" value="TreeGrafter"/>
</dbReference>
<dbReference type="Gene3D" id="3.30.70.3290">
    <property type="match status" value="1"/>
</dbReference>
<dbReference type="InterPro" id="IPR016036">
    <property type="entry name" value="Malonyl_transacylase_ACP-bd"/>
</dbReference>
<dbReference type="SUPFAM" id="SSF52151">
    <property type="entry name" value="FabD/lysophospholipase-like"/>
    <property type="match status" value="1"/>
</dbReference>